<gene>
    <name evidence="4" type="ORF">HGRIS_012040</name>
</gene>
<feature type="coiled-coil region" evidence="1">
    <location>
        <begin position="109"/>
        <end position="143"/>
    </location>
</feature>
<feature type="coiled-coil region" evidence="1">
    <location>
        <begin position="208"/>
        <end position="270"/>
    </location>
</feature>
<dbReference type="EMBL" id="JASNQZ010000015">
    <property type="protein sequence ID" value="KAL0945750.1"/>
    <property type="molecule type" value="Genomic_DNA"/>
</dbReference>
<dbReference type="Proteomes" id="UP001556367">
    <property type="component" value="Unassembled WGS sequence"/>
</dbReference>
<feature type="compositionally biased region" description="Acidic residues" evidence="2">
    <location>
        <begin position="59"/>
        <end position="90"/>
    </location>
</feature>
<reference evidence="5" key="1">
    <citation type="submission" date="2024-06" db="EMBL/GenBank/DDBJ databases">
        <title>Multi-omics analyses provide insights into the biosynthesis of the anticancer antibiotic pleurotin in Hohenbuehelia grisea.</title>
        <authorList>
            <person name="Weaver J.A."/>
            <person name="Alberti F."/>
        </authorList>
    </citation>
    <scope>NUCLEOTIDE SEQUENCE [LARGE SCALE GENOMIC DNA]</scope>
    <source>
        <strain evidence="5">T-177</strain>
    </source>
</reference>
<feature type="signal peptide" evidence="3">
    <location>
        <begin position="1"/>
        <end position="20"/>
    </location>
</feature>
<keyword evidence="3" id="KW-0732">Signal</keyword>
<proteinExistence type="predicted"/>
<accession>A0ABR3IR37</accession>
<organism evidence="4 5">
    <name type="scientific">Hohenbuehelia grisea</name>
    <dbReference type="NCBI Taxonomy" id="104357"/>
    <lineage>
        <taxon>Eukaryota</taxon>
        <taxon>Fungi</taxon>
        <taxon>Dikarya</taxon>
        <taxon>Basidiomycota</taxon>
        <taxon>Agaricomycotina</taxon>
        <taxon>Agaricomycetes</taxon>
        <taxon>Agaricomycetidae</taxon>
        <taxon>Agaricales</taxon>
        <taxon>Pleurotineae</taxon>
        <taxon>Pleurotaceae</taxon>
        <taxon>Hohenbuehelia</taxon>
    </lineage>
</organism>
<comment type="caution">
    <text evidence="4">The sequence shown here is derived from an EMBL/GenBank/DDBJ whole genome shotgun (WGS) entry which is preliminary data.</text>
</comment>
<feature type="compositionally biased region" description="Low complexity" evidence="2">
    <location>
        <begin position="29"/>
        <end position="44"/>
    </location>
</feature>
<keyword evidence="1" id="KW-0175">Coiled coil</keyword>
<feature type="compositionally biased region" description="Gly residues" evidence="2">
    <location>
        <begin position="91"/>
        <end position="100"/>
    </location>
</feature>
<keyword evidence="5" id="KW-1185">Reference proteome</keyword>
<feature type="region of interest" description="Disordered" evidence="2">
    <location>
        <begin position="29"/>
        <end position="102"/>
    </location>
</feature>
<evidence type="ECO:0000256" key="2">
    <source>
        <dbReference type="SAM" id="MobiDB-lite"/>
    </source>
</evidence>
<evidence type="ECO:0000256" key="1">
    <source>
        <dbReference type="SAM" id="Coils"/>
    </source>
</evidence>
<name>A0ABR3IR37_9AGAR</name>
<evidence type="ECO:0000313" key="4">
    <source>
        <dbReference type="EMBL" id="KAL0945750.1"/>
    </source>
</evidence>
<protein>
    <submittedName>
        <fullName evidence="4">Uncharacterized protein</fullName>
    </submittedName>
</protein>
<evidence type="ECO:0000256" key="3">
    <source>
        <dbReference type="SAM" id="SignalP"/>
    </source>
</evidence>
<evidence type="ECO:0000313" key="5">
    <source>
        <dbReference type="Proteomes" id="UP001556367"/>
    </source>
</evidence>
<sequence length="461" mass="48688">MKLSTALLAFALCATQLVAANPSPAEANELANASEALTASNPYEAAKKPNPPPPVKEDEGGDDDEDDDSEEIGDGDEEGGDEDEDDEGEGGEGGNGGGNGPKCTDSAAYKAAKAEADRLRGIANAAKQRLEALRAASAKARADPRYVYQAGISPYHLISGAEKEFNQRDAAAKAAEAKANAICNGTAPPPEENKCADSAEFKAADAAARAAEAAAEAARKRLQALQAASAKARADPRYVYVAGVSPYHLIKGAEKDLAEKEATARTLRARATAICTGGPVPPVTPVTPVRPNPPVNHCANSAAFKNAHAAARRALTQVNAAKRRLHALRIASAKARADPRYVYHAVSPYHLIKGAEKVVRERLATYRTLRNRANAVCGRRGRGHGRGRGRRPAARRCSAAGQKARAEAHAARRRLVALRVASAKARADPRYVYQAKSPYHMIKGAERALAIANAKARKLRC</sequence>
<feature type="chain" id="PRO_5046067332" evidence="3">
    <location>
        <begin position="21"/>
        <end position="461"/>
    </location>
</feature>